<dbReference type="EMBL" id="LAXI01000003">
    <property type="protein sequence ID" value="KRS18571.1"/>
    <property type="molecule type" value="Genomic_DNA"/>
</dbReference>
<dbReference type="EMBL" id="CP031598">
    <property type="protein sequence ID" value="QEW25584.1"/>
    <property type="molecule type" value="Genomic_DNA"/>
</dbReference>
<gene>
    <name evidence="2" type="ORF">RIdsm_01371</name>
    <name evidence="1" type="ORF">XM52_07200</name>
</gene>
<name>A0A0T5PBF1_9RHOB</name>
<sequence length="65" mass="7267">MSKHAEIHAKRIAVFAAVRRVEIMMELTKDDEFLNELFLGTLDAVSAQRTSNREDGPSRPPASVI</sequence>
<evidence type="ECO:0000313" key="2">
    <source>
        <dbReference type="EMBL" id="QEW25584.1"/>
    </source>
</evidence>
<dbReference type="PATRIC" id="fig|540747.5.peg.3802"/>
<evidence type="ECO:0000313" key="3">
    <source>
        <dbReference type="Proteomes" id="UP000051401"/>
    </source>
</evidence>
<protein>
    <submittedName>
        <fullName evidence="1">Uncharacterized protein</fullName>
    </submittedName>
</protein>
<evidence type="ECO:0000313" key="1">
    <source>
        <dbReference type="EMBL" id="KRS18571.1"/>
    </source>
</evidence>
<organism evidence="1 3">
    <name type="scientific">Roseovarius indicus</name>
    <dbReference type="NCBI Taxonomy" id="540747"/>
    <lineage>
        <taxon>Bacteria</taxon>
        <taxon>Pseudomonadati</taxon>
        <taxon>Pseudomonadota</taxon>
        <taxon>Alphaproteobacteria</taxon>
        <taxon>Rhodobacterales</taxon>
        <taxon>Roseobacteraceae</taxon>
        <taxon>Roseovarius</taxon>
    </lineage>
</organism>
<reference evidence="2 4" key="2">
    <citation type="submission" date="2018-08" db="EMBL/GenBank/DDBJ databases">
        <title>Genetic Globetrotter - A new plasmid hitch-hiking vast phylogenetic and geographic distances.</title>
        <authorList>
            <person name="Vollmers J."/>
            <person name="Petersen J."/>
        </authorList>
    </citation>
    <scope>NUCLEOTIDE SEQUENCE [LARGE SCALE GENOMIC DNA]</scope>
    <source>
        <strain evidence="2 4">DSM 26383</strain>
    </source>
</reference>
<evidence type="ECO:0000313" key="4">
    <source>
        <dbReference type="Proteomes" id="UP000325785"/>
    </source>
</evidence>
<dbReference type="Proteomes" id="UP000051401">
    <property type="component" value="Unassembled WGS sequence"/>
</dbReference>
<dbReference type="Proteomes" id="UP000325785">
    <property type="component" value="Chromosome"/>
</dbReference>
<keyword evidence="3" id="KW-1185">Reference proteome</keyword>
<reference evidence="1 3" key="1">
    <citation type="submission" date="2015-04" db="EMBL/GenBank/DDBJ databases">
        <title>The draft genome sequence of Roseovarius indicus B108T.</title>
        <authorList>
            <person name="Li G."/>
            <person name="Lai Q."/>
            <person name="Shao Z."/>
            <person name="Yan P."/>
        </authorList>
    </citation>
    <scope>NUCLEOTIDE SEQUENCE [LARGE SCALE GENOMIC DNA]</scope>
    <source>
        <strain evidence="1 3">B108</strain>
    </source>
</reference>
<accession>A0A0T5PBF1</accession>
<dbReference type="RefSeq" id="WP_057814768.1">
    <property type="nucleotide sequence ID" value="NZ_FOMY01000004.1"/>
</dbReference>
<dbReference type="AlphaFoldDB" id="A0A0T5PBF1"/>
<proteinExistence type="predicted"/>
<dbReference type="KEGG" id="rid:RIdsm_01371"/>